<dbReference type="Proteomes" id="UP000076502">
    <property type="component" value="Unassembled WGS sequence"/>
</dbReference>
<organism evidence="1 2">
    <name type="scientific">Dufourea novaeangliae</name>
    <name type="common">Sweat bee</name>
    <dbReference type="NCBI Taxonomy" id="178035"/>
    <lineage>
        <taxon>Eukaryota</taxon>
        <taxon>Metazoa</taxon>
        <taxon>Ecdysozoa</taxon>
        <taxon>Arthropoda</taxon>
        <taxon>Hexapoda</taxon>
        <taxon>Insecta</taxon>
        <taxon>Pterygota</taxon>
        <taxon>Neoptera</taxon>
        <taxon>Endopterygota</taxon>
        <taxon>Hymenoptera</taxon>
        <taxon>Apocrita</taxon>
        <taxon>Aculeata</taxon>
        <taxon>Apoidea</taxon>
        <taxon>Anthophila</taxon>
        <taxon>Halictidae</taxon>
        <taxon>Rophitinae</taxon>
        <taxon>Dufourea</taxon>
    </lineage>
</organism>
<proteinExistence type="predicted"/>
<sequence length="90" mass="10019">MKAAQRIRKEGMGRKRVGVEHQTTGRIVKRLGVEMVGKWKDIVVCLEFPCSGTVPEVVIHRNPPPGPPPLPLRKGGIMLALSSRFLQMYS</sequence>
<reference evidence="1 2" key="1">
    <citation type="submission" date="2015-07" db="EMBL/GenBank/DDBJ databases">
        <title>The genome of Dufourea novaeangliae.</title>
        <authorList>
            <person name="Pan H."/>
            <person name="Kapheim K."/>
        </authorList>
    </citation>
    <scope>NUCLEOTIDE SEQUENCE [LARGE SCALE GENOMIC DNA]</scope>
    <source>
        <strain evidence="1">0120121106</strain>
        <tissue evidence="1">Whole body</tissue>
    </source>
</reference>
<protein>
    <submittedName>
        <fullName evidence="1">Uncharacterized protein</fullName>
    </submittedName>
</protein>
<dbReference type="EMBL" id="KQ434796">
    <property type="protein sequence ID" value="KZC05604.1"/>
    <property type="molecule type" value="Genomic_DNA"/>
</dbReference>
<keyword evidence="2" id="KW-1185">Reference proteome</keyword>
<evidence type="ECO:0000313" key="1">
    <source>
        <dbReference type="EMBL" id="KZC05604.1"/>
    </source>
</evidence>
<evidence type="ECO:0000313" key="2">
    <source>
        <dbReference type="Proteomes" id="UP000076502"/>
    </source>
</evidence>
<gene>
    <name evidence="1" type="ORF">WN55_04544</name>
</gene>
<accession>A0A154P2N6</accession>
<name>A0A154P2N6_DUFNO</name>
<dbReference type="AlphaFoldDB" id="A0A154P2N6"/>